<comment type="function">
    <text evidence="5">Capsid protein that self-associates to form pentons, building the capsid in association with hexamers of the major capsid protein and one dodecamer of the portal protein.</text>
</comment>
<feature type="chain" id="PRO_5023352513" description="Capsid vertex protein" evidence="5">
    <location>
        <begin position="1"/>
        <end position="424"/>
    </location>
</feature>
<comment type="subcellular location">
    <subcellularLocation>
        <location evidence="1">Virion</location>
    </subcellularLocation>
</comment>
<keyword evidence="3 5" id="KW-0946">Virion</keyword>
<evidence type="ECO:0000256" key="5">
    <source>
        <dbReference type="HAMAP-Rule" id="MF_04113"/>
    </source>
</evidence>
<dbReference type="RefSeq" id="YP_007236011.1">
    <property type="nucleotide sequence ID" value="NC_019909.1"/>
</dbReference>
<comment type="subunit">
    <text evidence="5">Homopentamer. Interacts with the portal protein. Interacts with the major capsid protein that forms hexamers.</text>
</comment>
<dbReference type="Proteomes" id="UP000002909">
    <property type="component" value="Segment"/>
</dbReference>
<name>I7LEN5_BPPR1</name>
<dbReference type="KEGG" id="vg:14295662"/>
<evidence type="ECO:0000256" key="3">
    <source>
        <dbReference type="ARBA" id="ARBA00022844"/>
    </source>
</evidence>
<evidence type="ECO:0000313" key="6">
    <source>
        <dbReference type="EMBL" id="CCI88752.1"/>
    </source>
</evidence>
<dbReference type="GeneID" id="14295662"/>
<accession>I7LEN5</accession>
<evidence type="ECO:0000256" key="2">
    <source>
        <dbReference type="ARBA" id="ARBA00022561"/>
    </source>
</evidence>
<comment type="PTM">
    <text evidence="5">Proteolytic cleavage at the N-terminus by the prohead core protein protease gives rise to the mature capsid vertex protein.</text>
</comment>
<dbReference type="InterPro" id="IPR038999">
    <property type="entry name" value="CAPSP"/>
</dbReference>
<feature type="chain" id="PRO_5023352514" description="Mature capsid vertex protein" evidence="5">
    <location>
        <begin position="11"/>
        <end position="424"/>
    </location>
</feature>
<dbReference type="GO" id="GO:0019028">
    <property type="term" value="C:viral capsid"/>
    <property type="evidence" value="ECO:0007669"/>
    <property type="project" value="UniProtKB-UniRule"/>
</dbReference>
<proteinExistence type="inferred from homology"/>
<organismHost>
    <name type="scientific">Yersinia enterocolitica</name>
    <dbReference type="NCBI Taxonomy" id="630"/>
</organismHost>
<keyword evidence="7" id="KW-1185">Reference proteome</keyword>
<keyword evidence="4 5" id="KW-0426">Late protein</keyword>
<comment type="subcellular location">
    <molecule>Mature capsid vertex protein</molecule>
    <subcellularLocation>
        <location evidence="5">Virion</location>
    </subcellularLocation>
    <text evidence="5">Part of the icosahedric capsid shell of the mature virion.</text>
</comment>
<protein>
    <recommendedName>
        <fullName evidence="5">Capsid vertex protein</fullName>
    </recommendedName>
    <alternativeName>
        <fullName evidence="5">gp24</fullName>
    </alternativeName>
    <component>
        <recommendedName>
            <fullName evidence="5">Mature capsid vertex protein</fullName>
        </recommendedName>
        <alternativeName>
            <fullName evidence="5">gp24*</fullName>
        </alternativeName>
    </component>
</protein>
<evidence type="ECO:0000313" key="7">
    <source>
        <dbReference type="Proteomes" id="UP000002909"/>
    </source>
</evidence>
<comment type="subcellular location">
    <molecule>Capsid vertex protein</molecule>
    <subcellularLocation>
        <location evidence="5">Virion</location>
    </subcellularLocation>
    <text evidence="5">Part of the icosahedric capsid shell of the immature virion.</text>
</comment>
<dbReference type="EMBL" id="HE956709">
    <property type="protein sequence ID" value="CCI88752.1"/>
    <property type="molecule type" value="Genomic_DNA"/>
</dbReference>
<feature type="site" description="Cleavage" evidence="5">
    <location>
        <begin position="10"/>
        <end position="11"/>
    </location>
</feature>
<dbReference type="HAMAP" id="MF_04113">
    <property type="entry name" value="CAPSID_P_T4"/>
    <property type="match status" value="1"/>
</dbReference>
<keyword evidence="2 5" id="KW-0167">Capsid protein</keyword>
<dbReference type="Gene3D" id="3.30.2320.40">
    <property type="match status" value="1"/>
</dbReference>
<sequence length="424" mass="45859">MSNINQLLRESTTSTSSIAGRPNLVALTRATTKLVYMDLVAEQRTTQPVAALYGIKYLNPNKDLSFVTGATYGGAIGPKQHESTEIIDMTNKDSFVKGDLFKYQDVIFKVLKDTPFAGTVETDIFSVVLEAVADSSIRMVPDAADTSKFESADSDIAEASFQISKWQAPVKSRKLKTELTVELAQDLEANGFDASNMIEDVLATQMAEEINKDILQGLITVSSRFKVEGVSDKGVLDLTTTDSAPEQGRRLYRFICEMNSSIQRGTSYSGTYVVASSRCAAVLAASGWMGPGEDAESDNAYGVLNNGLPLFCDTNSPIDYVIVGVKAEFGDTEAVGSLFYAPYTEGLDLEDPEHVGVFKAIVDPESLQPKIALLTRYALCVNPYTTGATDEQARIIDASDFDLFAGRSQMSTLLGVKLPKLIAG</sequence>
<evidence type="ECO:0000256" key="4">
    <source>
        <dbReference type="ARBA" id="ARBA00022921"/>
    </source>
</evidence>
<dbReference type="OrthoDB" id="2627at10239"/>
<organism evidence="6 7">
    <name type="scientific">Yersinia phage phiR1-RT</name>
    <dbReference type="NCBI Taxonomy" id="1206558"/>
    <lineage>
        <taxon>Viruses</taxon>
        <taxon>Duplodnaviria</taxon>
        <taxon>Heunggongvirae</taxon>
        <taxon>Uroviricota</taxon>
        <taxon>Caudoviricetes</taxon>
        <taxon>Pantevenvirales</taxon>
        <taxon>Straboviridae</taxon>
        <taxon>Tevenvirinae</taxon>
        <taxon>Tegunavirus</taxon>
        <taxon>Tegunavirus r1rt</taxon>
    </lineage>
</organism>
<dbReference type="Pfam" id="PF07068">
    <property type="entry name" value="Gp23"/>
    <property type="match status" value="1"/>
</dbReference>
<dbReference type="Gene3D" id="2.10.10.40">
    <property type="match status" value="1"/>
</dbReference>
<comment type="similarity">
    <text evidence="5">Belongs to the Tevenvirinae capsid vertex protein family.</text>
</comment>
<reference evidence="6 7" key="1">
    <citation type="submission" date="2012-06" db="EMBL/GenBank/DDBJ databases">
        <title>Genomic characterization of five bacteriophages specific for Yersinia species.</title>
        <authorList>
            <person name="Skurnik M."/>
            <person name="Nawaz A."/>
            <person name="Happonen L."/>
            <person name="Butcher S."/>
            <person name="Mattinen L."/>
        </authorList>
    </citation>
    <scope>NUCLEOTIDE SEQUENCE [LARGE SCALE GENOMIC DNA]</scope>
</reference>
<evidence type="ECO:0000256" key="1">
    <source>
        <dbReference type="ARBA" id="ARBA00004328"/>
    </source>
</evidence>
<gene>
    <name evidence="6" type="primary">g178</name>
    <name evidence="6" type="ORF">BN80_182</name>
</gene>
<dbReference type="InterPro" id="IPR010762">
    <property type="entry name" value="Gp23/Gp24_T4-like"/>
</dbReference>